<sequence>MGSETARRIDVKASSAPITFSSDSKHLAFTTSLGSTRYEVRPAESEDSITIWDIATDQQENLSGEQDGPIRAITFSPNQKKLVSFSEPWAVVVWKLEIKSPISQLERPEGYWRRLHQVVPL</sequence>
<dbReference type="InterPro" id="IPR015943">
    <property type="entry name" value="WD40/YVTN_repeat-like_dom_sf"/>
</dbReference>
<comment type="caution">
    <text evidence="1">The sequence shown here is derived from an EMBL/GenBank/DDBJ whole genome shotgun (WGS) entry which is preliminary data.</text>
</comment>
<protein>
    <submittedName>
        <fullName evidence="1">Uncharacterized protein</fullName>
    </submittedName>
</protein>
<organism evidence="1 2">
    <name type="scientific">Orbilia oligospora</name>
    <name type="common">Nematode-trapping fungus</name>
    <name type="synonym">Arthrobotrys oligospora</name>
    <dbReference type="NCBI Taxonomy" id="2813651"/>
    <lineage>
        <taxon>Eukaryota</taxon>
        <taxon>Fungi</taxon>
        <taxon>Dikarya</taxon>
        <taxon>Ascomycota</taxon>
        <taxon>Pezizomycotina</taxon>
        <taxon>Orbiliomycetes</taxon>
        <taxon>Orbiliales</taxon>
        <taxon>Orbiliaceae</taxon>
        <taxon>Orbilia</taxon>
    </lineage>
</organism>
<reference evidence="1 2" key="1">
    <citation type="submission" date="2019-03" db="EMBL/GenBank/DDBJ databases">
        <title>Nematode-trapping fungi genome.</title>
        <authorList>
            <person name="Vidal-Diez De Ulzurrun G."/>
        </authorList>
    </citation>
    <scope>NUCLEOTIDE SEQUENCE [LARGE SCALE GENOMIC DNA]</scope>
    <source>
        <strain evidence="1 2">TWF154</strain>
    </source>
</reference>
<dbReference type="AlphaFoldDB" id="A0A8H2HLP1"/>
<name>A0A8H2HLP1_ORBOL</name>
<proteinExistence type="predicted"/>
<evidence type="ECO:0000313" key="1">
    <source>
        <dbReference type="EMBL" id="TGJ71099.1"/>
    </source>
</evidence>
<dbReference type="Gene3D" id="2.130.10.10">
    <property type="entry name" value="YVTN repeat-like/Quinoprotein amine dehydrogenase"/>
    <property type="match status" value="1"/>
</dbReference>
<dbReference type="EMBL" id="SOZJ01000002">
    <property type="protein sequence ID" value="TGJ71099.1"/>
    <property type="molecule type" value="Genomic_DNA"/>
</dbReference>
<gene>
    <name evidence="1" type="ORF">EYR41_003092</name>
</gene>
<dbReference type="InterPro" id="IPR011044">
    <property type="entry name" value="Quino_amine_DH_bsu"/>
</dbReference>
<dbReference type="Proteomes" id="UP000297595">
    <property type="component" value="Unassembled WGS sequence"/>
</dbReference>
<dbReference type="SUPFAM" id="SSF50969">
    <property type="entry name" value="YVTN repeat-like/Quinoprotein amine dehydrogenase"/>
    <property type="match status" value="1"/>
</dbReference>
<evidence type="ECO:0000313" key="2">
    <source>
        <dbReference type="Proteomes" id="UP000297595"/>
    </source>
</evidence>
<accession>A0A8H2HLP1</accession>